<evidence type="ECO:0000256" key="3">
    <source>
        <dbReference type="ARBA" id="ARBA00022448"/>
    </source>
</evidence>
<keyword evidence="24" id="KW-1185">Reference proteome</keyword>
<dbReference type="PANTHER" id="PTHR24093:SF377">
    <property type="entry name" value="PLASMA MEMBRANE CALCIUM-TRANSPORTING ATPASE 2"/>
    <property type="match status" value="1"/>
</dbReference>
<feature type="compositionally biased region" description="Basic and acidic residues" evidence="19">
    <location>
        <begin position="322"/>
        <end position="332"/>
    </location>
</feature>
<feature type="transmembrane region" description="Helical" evidence="18">
    <location>
        <begin position="923"/>
        <end position="941"/>
    </location>
</feature>
<keyword evidence="12" id="KW-0460">Magnesium</keyword>
<evidence type="ECO:0000256" key="4">
    <source>
        <dbReference type="ARBA" id="ARBA00022475"/>
    </source>
</evidence>
<dbReference type="Gene3D" id="3.40.1110.10">
    <property type="entry name" value="Calcium-transporting ATPase, cytoplasmic domain N"/>
    <property type="match status" value="1"/>
</dbReference>
<evidence type="ECO:0000256" key="8">
    <source>
        <dbReference type="ARBA" id="ARBA00022723"/>
    </source>
</evidence>
<feature type="compositionally biased region" description="Low complexity" evidence="19">
    <location>
        <begin position="1131"/>
        <end position="1142"/>
    </location>
</feature>
<dbReference type="FunFam" id="1.20.1110.10:FF:000001">
    <property type="entry name" value="Calcium-transporting ATPase"/>
    <property type="match status" value="1"/>
</dbReference>
<feature type="transmembrane region" description="Helical" evidence="18">
    <location>
        <begin position="395"/>
        <end position="421"/>
    </location>
</feature>
<dbReference type="SFLD" id="SFLDG00002">
    <property type="entry name" value="C1.7:_P-type_atpase_like"/>
    <property type="match status" value="1"/>
</dbReference>
<dbReference type="Gene3D" id="3.40.50.1000">
    <property type="entry name" value="HAD superfamily/HAD-like"/>
    <property type="match status" value="1"/>
</dbReference>
<proteinExistence type="inferred from homology"/>
<dbReference type="InterPro" id="IPR044492">
    <property type="entry name" value="P_typ_ATPase_HD_dom"/>
</dbReference>
<comment type="caution">
    <text evidence="18">Lacks conserved residue(s) required for the propagation of feature annotation.</text>
</comment>
<feature type="transmembrane region" description="Helical" evidence="18">
    <location>
        <begin position="885"/>
        <end position="903"/>
    </location>
</feature>
<dbReference type="GO" id="GO:0005516">
    <property type="term" value="F:calmodulin binding"/>
    <property type="evidence" value="ECO:0007669"/>
    <property type="project" value="UniProtKB-KW"/>
</dbReference>
<dbReference type="InterPro" id="IPR036412">
    <property type="entry name" value="HAD-like_sf"/>
</dbReference>
<keyword evidence="6 18" id="KW-0109">Calcium transport</keyword>
<keyword evidence="15 18" id="KW-1133">Transmembrane helix</keyword>
<dbReference type="Gene3D" id="1.20.1110.10">
    <property type="entry name" value="Calcium-transporting ATPase, transmembrane domain"/>
    <property type="match status" value="2"/>
</dbReference>
<dbReference type="GO" id="GO:0005524">
    <property type="term" value="F:ATP binding"/>
    <property type="evidence" value="ECO:0007669"/>
    <property type="project" value="UniProtKB-KW"/>
</dbReference>
<evidence type="ECO:0000313" key="24">
    <source>
        <dbReference type="Proteomes" id="UP000694523"/>
    </source>
</evidence>
<keyword evidence="3 18" id="KW-0813">Transport</keyword>
<dbReference type="Pfam" id="PF00122">
    <property type="entry name" value="E1-E2_ATPase"/>
    <property type="match status" value="1"/>
</dbReference>
<feature type="region of interest" description="Disordered" evidence="19">
    <location>
        <begin position="1103"/>
        <end position="1174"/>
    </location>
</feature>
<dbReference type="InterPro" id="IPR006408">
    <property type="entry name" value="P-type_ATPase_IIB"/>
</dbReference>
<accession>A0A8C6UG93</accession>
<protein>
    <recommendedName>
        <fullName evidence="18">Calcium-transporting ATPase</fullName>
        <ecNumber evidence="18">7.2.2.10</ecNumber>
    </recommendedName>
</protein>
<dbReference type="InterPro" id="IPR022141">
    <property type="entry name" value="ATP_Ca_trans_C"/>
</dbReference>
<evidence type="ECO:0000256" key="10">
    <source>
        <dbReference type="ARBA" id="ARBA00022837"/>
    </source>
</evidence>
<evidence type="ECO:0000256" key="16">
    <source>
        <dbReference type="ARBA" id="ARBA00023065"/>
    </source>
</evidence>
<dbReference type="GO" id="GO:0030165">
    <property type="term" value="F:PDZ domain binding"/>
    <property type="evidence" value="ECO:0007669"/>
    <property type="project" value="TreeGrafter"/>
</dbReference>
<dbReference type="InterPro" id="IPR023298">
    <property type="entry name" value="ATPase_P-typ_TM_dom_sf"/>
</dbReference>
<dbReference type="Pfam" id="PF13246">
    <property type="entry name" value="Cation_ATPase"/>
    <property type="match status" value="1"/>
</dbReference>
<keyword evidence="9 18" id="KW-0547">Nucleotide-binding</keyword>
<dbReference type="Pfam" id="PF00689">
    <property type="entry name" value="Cation_ATPase_C"/>
    <property type="match status" value="1"/>
</dbReference>
<keyword evidence="11 18" id="KW-0067">ATP-binding</keyword>
<dbReference type="NCBIfam" id="TIGR01517">
    <property type="entry name" value="ATPase-IIB_Ca"/>
    <property type="match status" value="1"/>
</dbReference>
<dbReference type="Gene3D" id="2.70.150.10">
    <property type="entry name" value="Calcium-transporting ATPase, cytoplasmic transduction domain A"/>
    <property type="match status" value="1"/>
</dbReference>
<dbReference type="SUPFAM" id="SSF81660">
    <property type="entry name" value="Metal cation-transporting ATPase, ATP-binding domain N"/>
    <property type="match status" value="1"/>
</dbReference>
<evidence type="ECO:0000259" key="20">
    <source>
        <dbReference type="Pfam" id="PF00122"/>
    </source>
</evidence>
<dbReference type="FunFam" id="2.70.150.10:FF:000001">
    <property type="entry name" value="Calcium-transporting ATPase"/>
    <property type="match status" value="1"/>
</dbReference>
<dbReference type="PROSITE" id="PS00154">
    <property type="entry name" value="ATPASE_E1_E2"/>
    <property type="match status" value="1"/>
</dbReference>
<dbReference type="GO" id="GO:0016887">
    <property type="term" value="F:ATP hydrolysis activity"/>
    <property type="evidence" value="ECO:0007669"/>
    <property type="project" value="InterPro"/>
</dbReference>
<evidence type="ECO:0000256" key="13">
    <source>
        <dbReference type="ARBA" id="ARBA00022860"/>
    </source>
</evidence>
<dbReference type="EC" id="7.2.2.10" evidence="18"/>
<reference evidence="23" key="1">
    <citation type="submission" date="2025-08" db="UniProtKB">
        <authorList>
            <consortium name="Ensembl"/>
        </authorList>
    </citation>
    <scope>IDENTIFICATION</scope>
</reference>
<sequence>MGDMSNSDFYAKNQINEDGHAAGFGCSVMELRSLMELRGSEAVVKIQDDYGGMEGLCKRLKTSPTEGLSGALPDLDKRKELVWEALQDVTLIILEIAALISLGLSFYHPPGETTCGAAAAGVEDEGEAEAGWIEGAAILLSVVCVVLVTAFNDWSKEKQFRGLQSRIEQEQKFQVVRGGQVIQLPVADILVGTSHRSNTVSDLLPTDGILIQGNDLKIDESSLTGESDHVKKSADKDPMLLSGTHVMEGSGRMIVSAVGVNSQTGIIFTLLGAGIEEEEKKEKKGKMQDGNMESNQIKVKKTDGAAAMEMQPLKSAEGGEEEKERKKVSAPKKEKSVLQGKLTKLAVQIGKAGLLMSAVTVIILVLYFAIDNFVMQKRPWMTECTPIYIQYFVKFFIIGVTVLVVAVPEGLPLAVTISLAYSVKKMMKDNNLVRHLDACETMGNATAICSDKTGTLTTNRMTAVQVYVADMHYKDIPEPGVLPPKSLELLVNSISINSAYTTKILPPDKEGGLPKQVGNKTECGLLGLVLDLKKDYQPIRNQIPEEKLYKVYTFNSVRKSMSTVIQLPDGSFRMYSKGASEIVLKNLICSDELVFRPRDKDEMVKKVIEPMACDGLRTICNNILNDLIAICVVGIQDPVRPEVPDAIRKCQRAGITVRMVTGDNINTARAIAIKCGIIHPGEDFLCIDGKEFNRRIRNEKGEVEQERMDKVWPKLRVLARSSPTDKHTLVKGIIDSTMTDQRQVVAVTGDGTNDGPALKKADVGFAMGIAGTDVAKEASDIILTDDNFSSIVKAVMWGRNVYDSISKFLQFQLTVNVVAVIVAFTGACITQDSPLKAVQMLWVNLIMDTFASLALATEPPTESLLKRKPYGRNKPLISSTMTKNILGHGVYQLVIIFTLLFAGEQIFDIDSGRNAPLHSPPSEHYTIIFNTFVMMQLFNEINARKIHGERNVFDGIFRNPIFCSIVFGTFAVQIVIIQFGGKPFSCQPLDLEKWMWCVFLGLGDLLSVFQVIASVPNSKLRFLRRAGALTRKDEMPEEDVNEDNEEIDHAERELRRGQILWFRGLNRIQTQIRVVNAFRSSLYEGLEKPDTRSSIHNFMTHPEFRIDDSTPNIPLIDDTDEESARRRRKFSSQPSSPNKNNNAIDSGINLTIDTSKSAASSSPASPLHSLETSL</sequence>
<feature type="domain" description="Plasma membrane calcium transporting P-type ATPase C-terminal" evidence="22">
    <location>
        <begin position="1057"/>
        <end position="1103"/>
    </location>
</feature>
<comment type="catalytic activity">
    <reaction evidence="18">
        <text>Ca(2+)(in) + ATP + H2O = Ca(2+)(out) + ADP + phosphate + H(+)</text>
        <dbReference type="Rhea" id="RHEA:18105"/>
        <dbReference type="ChEBI" id="CHEBI:15377"/>
        <dbReference type="ChEBI" id="CHEBI:15378"/>
        <dbReference type="ChEBI" id="CHEBI:29108"/>
        <dbReference type="ChEBI" id="CHEBI:30616"/>
        <dbReference type="ChEBI" id="CHEBI:43474"/>
        <dbReference type="ChEBI" id="CHEBI:456216"/>
        <dbReference type="EC" id="7.2.2.10"/>
    </reaction>
</comment>
<feature type="transmembrane region" description="Helical" evidence="18">
    <location>
        <begin position="993"/>
        <end position="1015"/>
    </location>
</feature>
<dbReference type="InterPro" id="IPR001757">
    <property type="entry name" value="P_typ_ATPase"/>
</dbReference>
<dbReference type="GO" id="GO:0098839">
    <property type="term" value="C:postsynaptic density membrane"/>
    <property type="evidence" value="ECO:0007669"/>
    <property type="project" value="TreeGrafter"/>
</dbReference>
<dbReference type="InterPro" id="IPR018303">
    <property type="entry name" value="ATPase_P-typ_P_site"/>
</dbReference>
<keyword evidence="7 18" id="KW-0812">Transmembrane</keyword>
<dbReference type="InterPro" id="IPR006068">
    <property type="entry name" value="ATPase_P-typ_cation-transptr_C"/>
</dbReference>
<dbReference type="Ensembl" id="ENSNMLT00000038771.1">
    <property type="protein sequence ID" value="ENSNMLP00000034809.1"/>
    <property type="gene ID" value="ENSNMLG00000019001.1"/>
</dbReference>
<evidence type="ECO:0000256" key="1">
    <source>
        <dbReference type="ARBA" id="ARBA00004651"/>
    </source>
</evidence>
<feature type="transmembrane region" description="Helical" evidence="18">
    <location>
        <begin position="352"/>
        <end position="370"/>
    </location>
</feature>
<dbReference type="SUPFAM" id="SSF81653">
    <property type="entry name" value="Calcium ATPase, transduction domain A"/>
    <property type="match status" value="1"/>
</dbReference>
<comment type="function">
    <text evidence="18">Catalyzes the hydrolysis of ATP coupled with the transport of calcium.</text>
</comment>
<keyword evidence="14" id="KW-1278">Translocase</keyword>
<evidence type="ECO:0000256" key="15">
    <source>
        <dbReference type="ARBA" id="ARBA00022989"/>
    </source>
</evidence>
<feature type="domain" description="Cation-transporting P-type ATPase C-terminal" evidence="21">
    <location>
        <begin position="833"/>
        <end position="1005"/>
    </location>
</feature>
<evidence type="ECO:0000256" key="18">
    <source>
        <dbReference type="RuleBase" id="RU361146"/>
    </source>
</evidence>
<evidence type="ECO:0000256" key="14">
    <source>
        <dbReference type="ARBA" id="ARBA00022967"/>
    </source>
</evidence>
<organism evidence="23 24">
    <name type="scientific">Neogobius melanostomus</name>
    <name type="common">round goby</name>
    <dbReference type="NCBI Taxonomy" id="47308"/>
    <lineage>
        <taxon>Eukaryota</taxon>
        <taxon>Metazoa</taxon>
        <taxon>Chordata</taxon>
        <taxon>Craniata</taxon>
        <taxon>Vertebrata</taxon>
        <taxon>Euteleostomi</taxon>
        <taxon>Actinopterygii</taxon>
        <taxon>Neopterygii</taxon>
        <taxon>Teleostei</taxon>
        <taxon>Neoteleostei</taxon>
        <taxon>Acanthomorphata</taxon>
        <taxon>Gobiaria</taxon>
        <taxon>Gobiiformes</taxon>
        <taxon>Gobioidei</taxon>
        <taxon>Gobiidae</taxon>
        <taxon>Benthophilinae</taxon>
        <taxon>Neogobiini</taxon>
        <taxon>Neogobius</taxon>
    </lineage>
</organism>
<dbReference type="PRINTS" id="PR00120">
    <property type="entry name" value="HATPASE"/>
</dbReference>
<dbReference type="PRINTS" id="PR00119">
    <property type="entry name" value="CATATPASE"/>
</dbReference>
<dbReference type="GO" id="GO:0005388">
    <property type="term" value="F:P-type calcium transporter activity"/>
    <property type="evidence" value="ECO:0007669"/>
    <property type="project" value="UniProtKB-EC"/>
</dbReference>
<keyword evidence="4" id="KW-1003">Cell membrane</keyword>
<dbReference type="SFLD" id="SFLDS00003">
    <property type="entry name" value="Haloacid_Dehalogenase"/>
    <property type="match status" value="1"/>
</dbReference>
<dbReference type="NCBIfam" id="TIGR01494">
    <property type="entry name" value="ATPase_P-type"/>
    <property type="match status" value="3"/>
</dbReference>
<dbReference type="GO" id="GO:0046872">
    <property type="term" value="F:metal ion binding"/>
    <property type="evidence" value="ECO:0007669"/>
    <property type="project" value="UniProtKB-KW"/>
</dbReference>
<comment type="similarity">
    <text evidence="2 18">Belongs to the cation transport ATPase (P-type) (TC 3.A.3) family. Type IIB subfamily.</text>
</comment>
<evidence type="ECO:0000256" key="11">
    <source>
        <dbReference type="ARBA" id="ARBA00022840"/>
    </source>
</evidence>
<evidence type="ECO:0000256" key="17">
    <source>
        <dbReference type="ARBA" id="ARBA00023136"/>
    </source>
</evidence>
<feature type="transmembrane region" description="Helical" evidence="18">
    <location>
        <begin position="961"/>
        <end position="981"/>
    </location>
</feature>
<dbReference type="GO" id="GO:0051480">
    <property type="term" value="P:regulation of cytosolic calcium ion concentration"/>
    <property type="evidence" value="ECO:0007669"/>
    <property type="project" value="TreeGrafter"/>
</dbReference>
<dbReference type="FunFam" id="3.40.50.1000:FF:000007">
    <property type="entry name" value="Calcium-transporting ATPase"/>
    <property type="match status" value="1"/>
</dbReference>
<dbReference type="InterPro" id="IPR023299">
    <property type="entry name" value="ATPase_P-typ_cyto_dom_N"/>
</dbReference>
<dbReference type="CDD" id="cd02081">
    <property type="entry name" value="P-type_ATPase_Ca_PMCA-like"/>
    <property type="match status" value="1"/>
</dbReference>
<evidence type="ECO:0000259" key="21">
    <source>
        <dbReference type="Pfam" id="PF00689"/>
    </source>
</evidence>
<dbReference type="Pfam" id="PF08282">
    <property type="entry name" value="Hydrolase_3"/>
    <property type="match status" value="1"/>
</dbReference>
<evidence type="ECO:0000256" key="9">
    <source>
        <dbReference type="ARBA" id="ARBA00022741"/>
    </source>
</evidence>
<comment type="subcellular location">
    <subcellularLocation>
        <location evidence="1">Cell membrane</location>
        <topology evidence="1">Multi-pass membrane protein</topology>
    </subcellularLocation>
    <subcellularLocation>
        <location evidence="18">Membrane</location>
        <topology evidence="18">Multi-pass membrane protein</topology>
    </subcellularLocation>
</comment>
<evidence type="ECO:0000313" key="23">
    <source>
        <dbReference type="Ensembl" id="ENSNMLP00000034809.1"/>
    </source>
</evidence>
<keyword evidence="5" id="KW-0597">Phosphoprotein</keyword>
<feature type="domain" description="P-type ATPase A" evidence="20">
    <location>
        <begin position="171"/>
        <end position="270"/>
    </location>
</feature>
<dbReference type="AlphaFoldDB" id="A0A8C6UG93"/>
<dbReference type="SFLD" id="SFLDF00027">
    <property type="entry name" value="p-type_atpase"/>
    <property type="match status" value="1"/>
</dbReference>
<evidence type="ECO:0000256" key="7">
    <source>
        <dbReference type="ARBA" id="ARBA00022692"/>
    </source>
</evidence>
<dbReference type="InterPro" id="IPR023214">
    <property type="entry name" value="HAD_sf"/>
</dbReference>
<feature type="region of interest" description="Disordered" evidence="19">
    <location>
        <begin position="311"/>
        <end position="332"/>
    </location>
</feature>
<evidence type="ECO:0000259" key="22">
    <source>
        <dbReference type="Pfam" id="PF12424"/>
    </source>
</evidence>
<dbReference type="FunFam" id="1.20.1110.10:FF:000008">
    <property type="entry name" value="Calcium-transporting ATPase"/>
    <property type="match status" value="1"/>
</dbReference>
<keyword evidence="13" id="KW-0112">Calmodulin-binding</keyword>
<evidence type="ECO:0000256" key="6">
    <source>
        <dbReference type="ARBA" id="ARBA00022568"/>
    </source>
</evidence>
<evidence type="ECO:0000256" key="12">
    <source>
        <dbReference type="ARBA" id="ARBA00022842"/>
    </source>
</evidence>
<dbReference type="SUPFAM" id="SSF81665">
    <property type="entry name" value="Calcium ATPase, transmembrane domain M"/>
    <property type="match status" value="1"/>
</dbReference>
<name>A0A8C6UG93_9GOBI</name>
<dbReference type="InterPro" id="IPR059000">
    <property type="entry name" value="ATPase_P-type_domA"/>
</dbReference>
<keyword evidence="8" id="KW-0479">Metal-binding</keyword>
<dbReference type="PANTHER" id="PTHR24093">
    <property type="entry name" value="CATION TRANSPORTING ATPASE"/>
    <property type="match status" value="1"/>
</dbReference>
<dbReference type="InterPro" id="IPR008250">
    <property type="entry name" value="ATPase_P-typ_transduc_dom_A_sf"/>
</dbReference>
<keyword evidence="16 18" id="KW-0406">Ion transport</keyword>
<feature type="compositionally biased region" description="Low complexity" evidence="19">
    <location>
        <begin position="1155"/>
        <end position="1166"/>
    </location>
</feature>
<reference evidence="23" key="2">
    <citation type="submission" date="2025-09" db="UniProtKB">
        <authorList>
            <consortium name="Ensembl"/>
        </authorList>
    </citation>
    <scope>IDENTIFICATION</scope>
</reference>
<keyword evidence="17 18" id="KW-0472">Membrane</keyword>
<dbReference type="SUPFAM" id="SSF56784">
    <property type="entry name" value="HAD-like"/>
    <property type="match status" value="1"/>
</dbReference>
<keyword evidence="10 18" id="KW-0106">Calcium</keyword>
<dbReference type="Proteomes" id="UP000694523">
    <property type="component" value="Unplaced"/>
</dbReference>
<dbReference type="FunFam" id="1.20.1110.10:FF:000002">
    <property type="entry name" value="Calcium-transporting ATPase"/>
    <property type="match status" value="1"/>
</dbReference>
<evidence type="ECO:0000256" key="5">
    <source>
        <dbReference type="ARBA" id="ARBA00022553"/>
    </source>
</evidence>
<feature type="transmembrane region" description="Helical" evidence="18">
    <location>
        <begin position="808"/>
        <end position="829"/>
    </location>
</feature>
<evidence type="ECO:0000256" key="19">
    <source>
        <dbReference type="SAM" id="MobiDB-lite"/>
    </source>
</evidence>
<evidence type="ECO:0000256" key="2">
    <source>
        <dbReference type="ARBA" id="ARBA00006124"/>
    </source>
</evidence>
<dbReference type="Pfam" id="PF12424">
    <property type="entry name" value="ATP_Ca_trans_C"/>
    <property type="match status" value="1"/>
</dbReference>